<evidence type="ECO:0000313" key="7">
    <source>
        <dbReference type="Proteomes" id="UP000037178"/>
    </source>
</evidence>
<comment type="similarity">
    <text evidence="1">Belongs to the LysR transcriptional regulatory family.</text>
</comment>
<evidence type="ECO:0000313" key="6">
    <source>
        <dbReference type="EMBL" id="KMW57037.1"/>
    </source>
</evidence>
<dbReference type="Proteomes" id="UP000037178">
    <property type="component" value="Unassembled WGS sequence"/>
</dbReference>
<evidence type="ECO:0000256" key="4">
    <source>
        <dbReference type="ARBA" id="ARBA00023163"/>
    </source>
</evidence>
<dbReference type="InterPro" id="IPR000847">
    <property type="entry name" value="LysR_HTH_N"/>
</dbReference>
<dbReference type="InterPro" id="IPR036390">
    <property type="entry name" value="WH_DNA-bd_sf"/>
</dbReference>
<dbReference type="InterPro" id="IPR036388">
    <property type="entry name" value="WH-like_DNA-bd_sf"/>
</dbReference>
<gene>
    <name evidence="6" type="ORF">AIOL_001995</name>
</gene>
<dbReference type="Gene3D" id="1.10.10.10">
    <property type="entry name" value="Winged helix-like DNA-binding domain superfamily/Winged helix DNA-binding domain"/>
    <property type="match status" value="1"/>
</dbReference>
<proteinExistence type="inferred from homology"/>
<dbReference type="InterPro" id="IPR005119">
    <property type="entry name" value="LysR_subst-bd"/>
</dbReference>
<sequence length="299" mass="33424">MDWARIPYFLAVARTGSLRAAAETIGGNHATVDRNLRGLETTYGVRLFDRSTAGLSLTSAGEALLPVAEEAEQSMIAARMRLQGLDREAAGTVRLSIPTPFAVHTLPPILSRFCNDYPEIQLDVSVTNRFEDISRAEADVSVRVAFQVDDDVVGRKLFQYNTGIFASPSYLERHFEARGPKGDGLHWVGWGDVEAVPDWVKNSPFPRASLRHNLRDPMLIKELVRGGQGMSYLPVSWTHEVDGLRQVPGTDITPNRSVWLLLHSDLRRTTRVRLLVDYLARELKALKPKFLHASRSARL</sequence>
<dbReference type="Pfam" id="PF00126">
    <property type="entry name" value="HTH_1"/>
    <property type="match status" value="1"/>
</dbReference>
<dbReference type="Gene3D" id="3.40.190.290">
    <property type="match status" value="1"/>
</dbReference>
<dbReference type="SUPFAM" id="SSF53850">
    <property type="entry name" value="Periplasmic binding protein-like II"/>
    <property type="match status" value="1"/>
</dbReference>
<keyword evidence="3" id="KW-0238">DNA-binding</keyword>
<dbReference type="PROSITE" id="PS50931">
    <property type="entry name" value="HTH_LYSR"/>
    <property type="match status" value="1"/>
</dbReference>
<keyword evidence="2" id="KW-0805">Transcription regulation</keyword>
<reference evidence="6 7" key="1">
    <citation type="submission" date="2015-06" db="EMBL/GenBank/DDBJ databases">
        <title>Draft genome sequence of an Alphaproteobacteria species associated to the Mediterranean sponge Oscarella lobularis.</title>
        <authorList>
            <person name="Jourda C."/>
            <person name="Santini S."/>
            <person name="Claverie J.-M."/>
        </authorList>
    </citation>
    <scope>NUCLEOTIDE SEQUENCE [LARGE SCALE GENOMIC DNA]</scope>
    <source>
        <strain evidence="6">IGS</strain>
    </source>
</reference>
<dbReference type="GO" id="GO:0043565">
    <property type="term" value="F:sequence-specific DNA binding"/>
    <property type="evidence" value="ECO:0007669"/>
    <property type="project" value="TreeGrafter"/>
</dbReference>
<feature type="domain" description="HTH lysR-type" evidence="5">
    <location>
        <begin position="1"/>
        <end position="58"/>
    </location>
</feature>
<dbReference type="STRING" id="1675527.AIOL_001995"/>
<dbReference type="EMBL" id="LFTY01000002">
    <property type="protein sequence ID" value="KMW57037.1"/>
    <property type="molecule type" value="Genomic_DNA"/>
</dbReference>
<dbReference type="PANTHER" id="PTHR30537:SF3">
    <property type="entry name" value="TRANSCRIPTIONAL REGULATORY PROTEIN"/>
    <property type="match status" value="1"/>
</dbReference>
<name>A0A0J9E2V0_9RHOB</name>
<accession>A0A0J9E2V0</accession>
<keyword evidence="4" id="KW-0804">Transcription</keyword>
<dbReference type="PANTHER" id="PTHR30537">
    <property type="entry name" value="HTH-TYPE TRANSCRIPTIONAL REGULATOR"/>
    <property type="match status" value="1"/>
</dbReference>
<dbReference type="AlphaFoldDB" id="A0A0J9E2V0"/>
<evidence type="ECO:0000256" key="1">
    <source>
        <dbReference type="ARBA" id="ARBA00009437"/>
    </source>
</evidence>
<dbReference type="GO" id="GO:0003700">
    <property type="term" value="F:DNA-binding transcription factor activity"/>
    <property type="evidence" value="ECO:0007669"/>
    <property type="project" value="InterPro"/>
</dbReference>
<evidence type="ECO:0000256" key="3">
    <source>
        <dbReference type="ARBA" id="ARBA00023125"/>
    </source>
</evidence>
<evidence type="ECO:0000256" key="2">
    <source>
        <dbReference type="ARBA" id="ARBA00023015"/>
    </source>
</evidence>
<dbReference type="GO" id="GO:0006351">
    <property type="term" value="P:DNA-templated transcription"/>
    <property type="evidence" value="ECO:0007669"/>
    <property type="project" value="TreeGrafter"/>
</dbReference>
<dbReference type="PATRIC" id="fig|1675527.3.peg.2100"/>
<dbReference type="InterPro" id="IPR058163">
    <property type="entry name" value="LysR-type_TF_proteobact-type"/>
</dbReference>
<keyword evidence="7" id="KW-1185">Reference proteome</keyword>
<dbReference type="SUPFAM" id="SSF46785">
    <property type="entry name" value="Winged helix' DNA-binding domain"/>
    <property type="match status" value="1"/>
</dbReference>
<protein>
    <submittedName>
        <fullName evidence="6">Transcriptional regulator, LysR family</fullName>
    </submittedName>
</protein>
<evidence type="ECO:0000259" key="5">
    <source>
        <dbReference type="PROSITE" id="PS50931"/>
    </source>
</evidence>
<dbReference type="Pfam" id="PF03466">
    <property type="entry name" value="LysR_substrate"/>
    <property type="match status" value="1"/>
</dbReference>
<comment type="caution">
    <text evidence="6">The sequence shown here is derived from an EMBL/GenBank/DDBJ whole genome shotgun (WGS) entry which is preliminary data.</text>
</comment>
<organism evidence="6 7">
    <name type="scientific">Candidatus Rhodobacter oscarellae</name>
    <dbReference type="NCBI Taxonomy" id="1675527"/>
    <lineage>
        <taxon>Bacteria</taxon>
        <taxon>Pseudomonadati</taxon>
        <taxon>Pseudomonadota</taxon>
        <taxon>Alphaproteobacteria</taxon>
        <taxon>Rhodobacterales</taxon>
        <taxon>Rhodobacter group</taxon>
        <taxon>Rhodobacter</taxon>
    </lineage>
</organism>
<dbReference type="RefSeq" id="WP_235438958.1">
    <property type="nucleotide sequence ID" value="NZ_LFTY01000002.1"/>
</dbReference>